<evidence type="ECO:0008006" key="12">
    <source>
        <dbReference type="Google" id="ProtNLM"/>
    </source>
</evidence>
<dbReference type="GO" id="GO:0042981">
    <property type="term" value="P:regulation of apoptotic process"/>
    <property type="evidence" value="ECO:0007669"/>
    <property type="project" value="InterPro"/>
</dbReference>
<dbReference type="InterPro" id="IPR049342">
    <property type="entry name" value="TRAF1-6_MATH_dom"/>
</dbReference>
<dbReference type="SMART" id="SM00184">
    <property type="entry name" value="RING"/>
    <property type="match status" value="1"/>
</dbReference>
<dbReference type="GO" id="GO:0005737">
    <property type="term" value="C:cytoplasm"/>
    <property type="evidence" value="ECO:0007669"/>
    <property type="project" value="UniProtKB-SubCell"/>
</dbReference>
<evidence type="ECO:0000256" key="3">
    <source>
        <dbReference type="ARBA" id="ARBA00022723"/>
    </source>
</evidence>
<dbReference type="EMBL" id="OU963869">
    <property type="protein sequence ID" value="CAH0394414.1"/>
    <property type="molecule type" value="Genomic_DNA"/>
</dbReference>
<dbReference type="GO" id="GO:0031663">
    <property type="term" value="P:lipopolysaccharide-mediated signaling pathway"/>
    <property type="evidence" value="ECO:0007669"/>
    <property type="project" value="TreeGrafter"/>
</dbReference>
<dbReference type="Pfam" id="PF21355">
    <property type="entry name" value="TRAF-mep_MATH"/>
    <property type="match status" value="1"/>
</dbReference>
<dbReference type="PROSITE" id="PS00518">
    <property type="entry name" value="ZF_RING_1"/>
    <property type="match status" value="1"/>
</dbReference>
<feature type="coiled-coil region" evidence="7">
    <location>
        <begin position="204"/>
        <end position="238"/>
    </location>
</feature>
<dbReference type="InterPro" id="IPR002083">
    <property type="entry name" value="MATH/TRAF_dom"/>
</dbReference>
<dbReference type="InterPro" id="IPR017907">
    <property type="entry name" value="Znf_RING_CS"/>
</dbReference>
<keyword evidence="7" id="KW-0175">Coiled coil</keyword>
<dbReference type="InterPro" id="IPR001841">
    <property type="entry name" value="Znf_RING"/>
</dbReference>
<keyword evidence="5" id="KW-0862">Zinc</keyword>
<dbReference type="GO" id="GO:0008270">
    <property type="term" value="F:zinc ion binding"/>
    <property type="evidence" value="ECO:0007669"/>
    <property type="project" value="UniProtKB-KW"/>
</dbReference>
<keyword evidence="2" id="KW-0963">Cytoplasm</keyword>
<keyword evidence="4 6" id="KW-0863">Zinc-finger</keyword>
<dbReference type="InterPro" id="IPR013083">
    <property type="entry name" value="Znf_RING/FYVE/PHD"/>
</dbReference>
<dbReference type="SUPFAM" id="SSF57850">
    <property type="entry name" value="RING/U-box"/>
    <property type="match status" value="1"/>
</dbReference>
<evidence type="ECO:0000259" key="9">
    <source>
        <dbReference type="PROSITE" id="PS50144"/>
    </source>
</evidence>
<dbReference type="Proteomes" id="UP001152759">
    <property type="component" value="Chromosome 8"/>
</dbReference>
<evidence type="ECO:0000256" key="6">
    <source>
        <dbReference type="PROSITE-ProRule" id="PRU00175"/>
    </source>
</evidence>
<gene>
    <name evidence="10" type="ORF">BEMITA_LOCUS12715</name>
</gene>
<dbReference type="AlphaFoldDB" id="A0A9P0F9Y0"/>
<evidence type="ECO:0000256" key="1">
    <source>
        <dbReference type="ARBA" id="ARBA00004496"/>
    </source>
</evidence>
<comment type="subcellular location">
    <subcellularLocation>
        <location evidence="1">Cytoplasm</location>
    </subcellularLocation>
</comment>
<dbReference type="PROSITE" id="PS50144">
    <property type="entry name" value="MATH"/>
    <property type="match status" value="1"/>
</dbReference>
<dbReference type="PANTHER" id="PTHR10131">
    <property type="entry name" value="TNF RECEPTOR ASSOCIATED FACTOR"/>
    <property type="match status" value="1"/>
</dbReference>
<proteinExistence type="predicted"/>
<organism evidence="10 11">
    <name type="scientific">Bemisia tabaci</name>
    <name type="common">Sweetpotato whitefly</name>
    <name type="synonym">Aleurodes tabaci</name>
    <dbReference type="NCBI Taxonomy" id="7038"/>
    <lineage>
        <taxon>Eukaryota</taxon>
        <taxon>Metazoa</taxon>
        <taxon>Ecdysozoa</taxon>
        <taxon>Arthropoda</taxon>
        <taxon>Hexapoda</taxon>
        <taxon>Insecta</taxon>
        <taxon>Pterygota</taxon>
        <taxon>Neoptera</taxon>
        <taxon>Paraneoptera</taxon>
        <taxon>Hemiptera</taxon>
        <taxon>Sternorrhyncha</taxon>
        <taxon>Aleyrodoidea</taxon>
        <taxon>Aleyrodidae</taxon>
        <taxon>Aleyrodinae</taxon>
        <taxon>Bemisia</taxon>
    </lineage>
</organism>
<dbReference type="InterPro" id="IPR012227">
    <property type="entry name" value="TNF_rcpt-assoc_TRAF_met"/>
</dbReference>
<dbReference type="Gene3D" id="2.60.210.10">
    <property type="entry name" value="Apoptosis, Tumor Necrosis Factor Receptor Associated Protein 2, Chain A"/>
    <property type="match status" value="1"/>
</dbReference>
<dbReference type="GO" id="GO:0061630">
    <property type="term" value="F:ubiquitin protein ligase activity"/>
    <property type="evidence" value="ECO:0007669"/>
    <property type="project" value="TreeGrafter"/>
</dbReference>
<dbReference type="GO" id="GO:0045087">
    <property type="term" value="P:innate immune response"/>
    <property type="evidence" value="ECO:0007669"/>
    <property type="project" value="TreeGrafter"/>
</dbReference>
<dbReference type="PIRSF" id="PIRSF015614">
    <property type="entry name" value="TRAF"/>
    <property type="match status" value="1"/>
</dbReference>
<dbReference type="GO" id="GO:0043122">
    <property type="term" value="P:regulation of canonical NF-kappaB signal transduction"/>
    <property type="evidence" value="ECO:0007669"/>
    <property type="project" value="TreeGrafter"/>
</dbReference>
<dbReference type="PROSITE" id="PS50089">
    <property type="entry name" value="ZF_RING_2"/>
    <property type="match status" value="1"/>
</dbReference>
<name>A0A9P0F9Y0_BEMTA</name>
<reference evidence="10" key="1">
    <citation type="submission" date="2021-12" db="EMBL/GenBank/DDBJ databases">
        <authorList>
            <person name="King R."/>
        </authorList>
    </citation>
    <scope>NUCLEOTIDE SEQUENCE</scope>
</reference>
<feature type="domain" description="MATH" evidence="9">
    <location>
        <begin position="252"/>
        <end position="396"/>
    </location>
</feature>
<evidence type="ECO:0000259" key="8">
    <source>
        <dbReference type="PROSITE" id="PS50089"/>
    </source>
</evidence>
<dbReference type="Pfam" id="PF13923">
    <property type="entry name" value="zf-C3HC4_2"/>
    <property type="match status" value="1"/>
</dbReference>
<sequence length="399" mass="45955">MDLRHTKEDDSLPQDDLKSSKAQLFDQRYECPVCLSCLKDPVLTKCGHRFCESCIHMWLEKRSKSCPIDGAALEDSDLFPDLYTKREILEQRILCPFEGCGISLPLMELDGHMTECSFKENVEPEKEKECSFKAFGCLAVLTNSEDLSKHLQSELHNHMELLVKTCSRLTQPSLAHKAQESEHFWSPSKADEESPAILPQKELIRALYERIVLLEQSNREQEAELRKSQQQVSSLSAELSVCKEHLSRIMHSGEYVWKINKFKLTLNRMLINPTYMYYSPYIYTSAYGYRFRARLNISLQNKNYLALNIHLVSGDHDATLDWPFSGQIMLAVAHPDDSLLTVKETVMSEPDLEAFKRPIKDMMNARAFGFNEFISISQVLENGYLDDDTLIIRIQVKII</sequence>
<dbReference type="InterPro" id="IPR008974">
    <property type="entry name" value="TRAF-like"/>
</dbReference>
<dbReference type="Gene3D" id="3.30.40.10">
    <property type="entry name" value="Zinc/RING finger domain, C3HC4 (zinc finger)"/>
    <property type="match status" value="1"/>
</dbReference>
<evidence type="ECO:0000256" key="4">
    <source>
        <dbReference type="ARBA" id="ARBA00022771"/>
    </source>
</evidence>
<evidence type="ECO:0000313" key="10">
    <source>
        <dbReference type="EMBL" id="CAH0394414.1"/>
    </source>
</evidence>
<protein>
    <recommendedName>
        <fullName evidence="12">TNF receptor-associated factor</fullName>
    </recommendedName>
</protein>
<keyword evidence="11" id="KW-1185">Reference proteome</keyword>
<evidence type="ECO:0000256" key="7">
    <source>
        <dbReference type="SAM" id="Coils"/>
    </source>
</evidence>
<dbReference type="KEGG" id="btab:109044603"/>
<evidence type="ECO:0000256" key="2">
    <source>
        <dbReference type="ARBA" id="ARBA00022490"/>
    </source>
</evidence>
<feature type="domain" description="RING-type" evidence="8">
    <location>
        <begin position="31"/>
        <end position="69"/>
    </location>
</feature>
<evidence type="ECO:0000313" key="11">
    <source>
        <dbReference type="Proteomes" id="UP001152759"/>
    </source>
</evidence>
<keyword evidence="3" id="KW-0479">Metal-binding</keyword>
<dbReference type="SUPFAM" id="SSF49599">
    <property type="entry name" value="TRAF domain-like"/>
    <property type="match status" value="1"/>
</dbReference>
<accession>A0A9P0F9Y0</accession>
<evidence type="ECO:0000256" key="5">
    <source>
        <dbReference type="ARBA" id="ARBA00022833"/>
    </source>
</evidence>
<dbReference type="PANTHER" id="PTHR10131:SF152">
    <property type="entry name" value="TNF RECEPTOR-ASSOCIATED FACTOR 6"/>
    <property type="match status" value="1"/>
</dbReference>